<organism evidence="3 4">
    <name type="scientific">Kangiella koreensis (strain DSM 16069 / JCM 12317 / KCTC 12182 / SW-125)</name>
    <dbReference type="NCBI Taxonomy" id="523791"/>
    <lineage>
        <taxon>Bacteria</taxon>
        <taxon>Pseudomonadati</taxon>
        <taxon>Pseudomonadota</taxon>
        <taxon>Gammaproteobacteria</taxon>
        <taxon>Kangiellales</taxon>
        <taxon>Kangiellaceae</taxon>
        <taxon>Kangiella</taxon>
    </lineage>
</organism>
<evidence type="ECO:0000313" key="3">
    <source>
        <dbReference type="EMBL" id="ACV27516.1"/>
    </source>
</evidence>
<dbReference type="Proteomes" id="UP000001231">
    <property type="component" value="Chromosome"/>
</dbReference>
<reference evidence="3 4" key="1">
    <citation type="journal article" date="2009" name="Stand. Genomic Sci.">
        <title>Complete genome sequence of Kangiella koreensis type strain (SW-125).</title>
        <authorList>
            <person name="Han C."/>
            <person name="Sikorski J."/>
            <person name="Lapidus A."/>
            <person name="Nolan M."/>
            <person name="Glavina Del Rio T."/>
            <person name="Tice H."/>
            <person name="Cheng J.F."/>
            <person name="Lucas S."/>
            <person name="Chen F."/>
            <person name="Copeland A."/>
            <person name="Ivanova N."/>
            <person name="Mavromatis K."/>
            <person name="Ovchinnikova G."/>
            <person name="Pati A."/>
            <person name="Bruce D."/>
            <person name="Goodwin L."/>
            <person name="Pitluck S."/>
            <person name="Chen A."/>
            <person name="Palaniappan K."/>
            <person name="Land M."/>
            <person name="Hauser L."/>
            <person name="Chang Y.J."/>
            <person name="Jeffries C.D."/>
            <person name="Chain P."/>
            <person name="Saunders E."/>
            <person name="Brettin T."/>
            <person name="Goker M."/>
            <person name="Tindall B.J."/>
            <person name="Bristow J."/>
            <person name="Eisen J.A."/>
            <person name="Markowitz V."/>
            <person name="Hugenholtz P."/>
            <person name="Kyrpides N.C."/>
            <person name="Klenk H.P."/>
            <person name="Detter J.C."/>
        </authorList>
    </citation>
    <scope>NUCLEOTIDE SEQUENCE [LARGE SCALE GENOMIC DNA]</scope>
    <source>
        <strain evidence="4">DSM 16069 / KCTC 12182 / SW-125</strain>
    </source>
</reference>
<dbReference type="HOGENOM" id="CLU_572070_0_0_6"/>
<dbReference type="KEGG" id="kko:Kkor_2106"/>
<dbReference type="OrthoDB" id="9758793at2"/>
<dbReference type="InterPro" id="IPR005151">
    <property type="entry name" value="Tail-specific_protease"/>
</dbReference>
<dbReference type="PANTHER" id="PTHR32060">
    <property type="entry name" value="TAIL-SPECIFIC PROTEASE"/>
    <property type="match status" value="1"/>
</dbReference>
<keyword evidence="1" id="KW-0732">Signal</keyword>
<dbReference type="AlphaFoldDB" id="C7R760"/>
<dbReference type="PANTHER" id="PTHR32060:SF30">
    <property type="entry name" value="CARBOXY-TERMINAL PROCESSING PROTEASE CTPA"/>
    <property type="match status" value="1"/>
</dbReference>
<dbReference type="GO" id="GO:0004175">
    <property type="term" value="F:endopeptidase activity"/>
    <property type="evidence" value="ECO:0007669"/>
    <property type="project" value="TreeGrafter"/>
</dbReference>
<dbReference type="PROSITE" id="PS51257">
    <property type="entry name" value="PROKAR_LIPOPROTEIN"/>
    <property type="match status" value="1"/>
</dbReference>
<protein>
    <submittedName>
        <fullName evidence="3">Peptidase S41</fullName>
    </submittedName>
</protein>
<feature type="chain" id="PRO_5002983578" evidence="1">
    <location>
        <begin position="23"/>
        <end position="467"/>
    </location>
</feature>
<dbReference type="GO" id="GO:0007165">
    <property type="term" value="P:signal transduction"/>
    <property type="evidence" value="ECO:0007669"/>
    <property type="project" value="TreeGrafter"/>
</dbReference>
<name>C7R760_KANKD</name>
<feature type="signal peptide" evidence="1">
    <location>
        <begin position="1"/>
        <end position="22"/>
    </location>
</feature>
<dbReference type="InterPro" id="IPR029045">
    <property type="entry name" value="ClpP/crotonase-like_dom_sf"/>
</dbReference>
<dbReference type="Pfam" id="PF03572">
    <property type="entry name" value="Peptidase_S41"/>
    <property type="match status" value="1"/>
</dbReference>
<feature type="domain" description="Tail specific protease" evidence="2">
    <location>
        <begin position="206"/>
        <end position="439"/>
    </location>
</feature>
<accession>C7R760</accession>
<evidence type="ECO:0000259" key="2">
    <source>
        <dbReference type="SMART" id="SM00245"/>
    </source>
</evidence>
<dbReference type="Gene3D" id="3.90.226.10">
    <property type="entry name" value="2-enoyl-CoA Hydratase, Chain A, domain 1"/>
    <property type="match status" value="1"/>
</dbReference>
<dbReference type="SMART" id="SM00245">
    <property type="entry name" value="TSPc"/>
    <property type="match status" value="1"/>
</dbReference>
<evidence type="ECO:0000313" key="4">
    <source>
        <dbReference type="Proteomes" id="UP000001231"/>
    </source>
</evidence>
<proteinExistence type="predicted"/>
<dbReference type="STRING" id="523791.Kkor_2106"/>
<dbReference type="InParanoid" id="C7R760"/>
<gene>
    <name evidence="3" type="ordered locus">Kkor_2106</name>
</gene>
<keyword evidence="4" id="KW-1185">Reference proteome</keyword>
<dbReference type="eggNOG" id="COG0793">
    <property type="taxonomic scope" value="Bacteria"/>
</dbReference>
<sequence length="467" mass="52469">MKTIAFLVSCLLFLVGCSSSHLDIFPELDDPALMQEKIAPELLHQDIDAFVTGVKQRHPDFSGYADEAKLNLLVEQTKANITAPMTRKEFFRHIGRLSHAFQDGHSFLIWPYQELNYLQKSGEKPFPFSIDLTKNGVFVPVQYASENQNLYAGSQVISINGLEISQIFSEAQNYVGGETQELREAFVAERFPHLLWAVFGFIGQFDVELLHQGQRQTLHIDNSQSWRLAATETRQVSDEFVYRQLNSKVGYLNVDSFDIEPSKFSNQLDTVFSRIQQDKVQALIIDIRDNTGGNTDTATELARYIADKPFRLVSKVTEKLNQDNRGLFSYKGKPGDMVTKDWDDYVKPLDSEHHFDGNVIVLTGPVTYSAAIVFATTVQDNQFGLLAGQPTGGFANQSAQGNLFNLPHSQLRAYVATRLLVRPSGNAETTAVVPDLVIDYSLQDQQNAVDTVLEHVLQRLDEVLAEK</sequence>
<dbReference type="RefSeq" id="WP_015781121.1">
    <property type="nucleotide sequence ID" value="NC_013166.1"/>
</dbReference>
<dbReference type="EMBL" id="CP001707">
    <property type="protein sequence ID" value="ACV27516.1"/>
    <property type="molecule type" value="Genomic_DNA"/>
</dbReference>
<dbReference type="GO" id="GO:0008236">
    <property type="term" value="F:serine-type peptidase activity"/>
    <property type="evidence" value="ECO:0007669"/>
    <property type="project" value="InterPro"/>
</dbReference>
<dbReference type="SUPFAM" id="SSF52096">
    <property type="entry name" value="ClpP/crotonase"/>
    <property type="match status" value="1"/>
</dbReference>
<dbReference type="GO" id="GO:0030288">
    <property type="term" value="C:outer membrane-bounded periplasmic space"/>
    <property type="evidence" value="ECO:0007669"/>
    <property type="project" value="TreeGrafter"/>
</dbReference>
<dbReference type="GO" id="GO:0006508">
    <property type="term" value="P:proteolysis"/>
    <property type="evidence" value="ECO:0007669"/>
    <property type="project" value="InterPro"/>
</dbReference>
<evidence type="ECO:0000256" key="1">
    <source>
        <dbReference type="SAM" id="SignalP"/>
    </source>
</evidence>